<accession>A0A5D3AZY5</accession>
<name>A0A5D3AZY5_9TREE</name>
<evidence type="ECO:0000256" key="1">
    <source>
        <dbReference type="SAM" id="MobiDB-lite"/>
    </source>
</evidence>
<keyword evidence="3" id="KW-1185">Reference proteome</keyword>
<proteinExistence type="predicted"/>
<evidence type="ECO:0000313" key="3">
    <source>
        <dbReference type="Proteomes" id="UP000322245"/>
    </source>
</evidence>
<evidence type="ECO:0000313" key="2">
    <source>
        <dbReference type="EMBL" id="TYJ55819.1"/>
    </source>
</evidence>
<dbReference type="Proteomes" id="UP000322245">
    <property type="component" value="Unassembled WGS sequence"/>
</dbReference>
<feature type="compositionally biased region" description="Basic residues" evidence="1">
    <location>
        <begin position="64"/>
        <end position="74"/>
    </location>
</feature>
<dbReference type="EMBL" id="NIDF01000033">
    <property type="protein sequence ID" value="TYJ55819.1"/>
    <property type="molecule type" value="Genomic_DNA"/>
</dbReference>
<feature type="compositionally biased region" description="Pro residues" evidence="1">
    <location>
        <begin position="1"/>
        <end position="11"/>
    </location>
</feature>
<dbReference type="AlphaFoldDB" id="A0A5D3AZY5"/>
<sequence length="220" mass="24636">MTKQPTTPPPERASDSVNNEGKHTSVEEDTEEGQCRVSTRLAKKRKSIEQEPHEEEPETAKPARPVRKAARRIRSVNTSPRTLEKKATSRGRPSLDQVAEAQEAGQSAYPTPRKTPRRIVAHDDELAPAEGSRKNDGLILLLRVMEEAEESDSDGDSDRGDGASPPPGPRFRAGYQQEGPPRPFALSYADPYPTLSPYTLPRLRSQYPCGFWYKDYFDDF</sequence>
<reference evidence="2 3" key="1">
    <citation type="submission" date="2017-05" db="EMBL/GenBank/DDBJ databases">
        <title>The Genome Sequence of Tsuchiyaea wingfieldii DSM 27421.</title>
        <authorList>
            <person name="Cuomo C."/>
            <person name="Passer A."/>
            <person name="Billmyre B."/>
            <person name="Heitman J."/>
        </authorList>
    </citation>
    <scope>NUCLEOTIDE SEQUENCE [LARGE SCALE GENOMIC DNA]</scope>
    <source>
        <strain evidence="2 3">DSM 27421</strain>
    </source>
</reference>
<gene>
    <name evidence="2" type="ORF">B9479_003471</name>
</gene>
<organism evidence="2 3">
    <name type="scientific">Cryptococcus floricola</name>
    <dbReference type="NCBI Taxonomy" id="2591691"/>
    <lineage>
        <taxon>Eukaryota</taxon>
        <taxon>Fungi</taxon>
        <taxon>Dikarya</taxon>
        <taxon>Basidiomycota</taxon>
        <taxon>Agaricomycotina</taxon>
        <taxon>Tremellomycetes</taxon>
        <taxon>Tremellales</taxon>
        <taxon>Cryptococcaceae</taxon>
        <taxon>Cryptococcus</taxon>
    </lineage>
</organism>
<protein>
    <submittedName>
        <fullName evidence="2">Uncharacterized protein</fullName>
    </submittedName>
</protein>
<feature type="compositionally biased region" description="Basic and acidic residues" evidence="1">
    <location>
        <begin position="120"/>
        <end position="136"/>
    </location>
</feature>
<feature type="region of interest" description="Disordered" evidence="1">
    <location>
        <begin position="1"/>
        <end position="190"/>
    </location>
</feature>
<comment type="caution">
    <text evidence="2">The sequence shown here is derived from an EMBL/GenBank/DDBJ whole genome shotgun (WGS) entry which is preliminary data.</text>
</comment>